<dbReference type="AlphaFoldDB" id="A0A7C4ELC8"/>
<accession>A0A7C4ELC8</accession>
<evidence type="ECO:0000259" key="3">
    <source>
        <dbReference type="Pfam" id="PF00881"/>
    </source>
</evidence>
<reference evidence="4" key="1">
    <citation type="journal article" date="2020" name="mSystems">
        <title>Genome- and Community-Level Interaction Insights into Carbon Utilization and Element Cycling Functions of Hydrothermarchaeota in Hydrothermal Sediment.</title>
        <authorList>
            <person name="Zhou Z."/>
            <person name="Liu Y."/>
            <person name="Xu W."/>
            <person name="Pan J."/>
            <person name="Luo Z.H."/>
            <person name="Li M."/>
        </authorList>
    </citation>
    <scope>NUCLEOTIDE SEQUENCE [LARGE SCALE GENOMIC DNA]</scope>
    <source>
        <strain evidence="4">SpSt-788</strain>
    </source>
</reference>
<dbReference type="InterPro" id="IPR029479">
    <property type="entry name" value="Nitroreductase"/>
</dbReference>
<dbReference type="EMBL" id="DTHO01000007">
    <property type="protein sequence ID" value="HGG98988.1"/>
    <property type="molecule type" value="Genomic_DNA"/>
</dbReference>
<dbReference type="PANTHER" id="PTHR43673">
    <property type="entry name" value="NAD(P)H NITROREDUCTASE YDGI-RELATED"/>
    <property type="match status" value="1"/>
</dbReference>
<sequence>MDEVLKTVRERRSVREFLKKEIPDELIKKIIEALIWAPSAGNLQARKFYFVRNKEIKIKLAYAALSQMFIAEAPLVIVGCVDKNRIYPRYGERGINLYAIQDVACSITNAMLVACENGLGTVWVGAFREEEVSKILKLSKHLRPVAIVPVGYPAHIPSVPPRVSIHEAVEFIE</sequence>
<dbReference type="GO" id="GO:0016491">
    <property type="term" value="F:oxidoreductase activity"/>
    <property type="evidence" value="ECO:0007669"/>
    <property type="project" value="UniProtKB-KW"/>
</dbReference>
<evidence type="ECO:0000313" key="4">
    <source>
        <dbReference type="EMBL" id="HGG98988.1"/>
    </source>
</evidence>
<name>A0A7C4ELC8_9BACT</name>
<dbReference type="Pfam" id="PF00881">
    <property type="entry name" value="Nitroreductase"/>
    <property type="match status" value="1"/>
</dbReference>
<evidence type="ECO:0000256" key="2">
    <source>
        <dbReference type="ARBA" id="ARBA00023002"/>
    </source>
</evidence>
<proteinExistence type="inferred from homology"/>
<gene>
    <name evidence="4" type="ORF">ENV75_00810</name>
</gene>
<comment type="caution">
    <text evidence="4">The sequence shown here is derived from an EMBL/GenBank/DDBJ whole genome shotgun (WGS) entry which is preliminary data.</text>
</comment>
<dbReference type="Gene3D" id="3.40.109.10">
    <property type="entry name" value="NADH Oxidase"/>
    <property type="match status" value="1"/>
</dbReference>
<keyword evidence="2" id="KW-0560">Oxidoreductase</keyword>
<organism evidence="4">
    <name type="scientific">Thermodesulfovibrio aggregans</name>
    <dbReference type="NCBI Taxonomy" id="86166"/>
    <lineage>
        <taxon>Bacteria</taxon>
        <taxon>Pseudomonadati</taxon>
        <taxon>Nitrospirota</taxon>
        <taxon>Thermodesulfovibrionia</taxon>
        <taxon>Thermodesulfovibrionales</taxon>
        <taxon>Thermodesulfovibrionaceae</taxon>
        <taxon>Thermodesulfovibrio</taxon>
    </lineage>
</organism>
<feature type="domain" description="Nitroreductase" evidence="3">
    <location>
        <begin position="8"/>
        <end position="78"/>
    </location>
</feature>
<comment type="similarity">
    <text evidence="1">Belongs to the nitroreductase family.</text>
</comment>
<evidence type="ECO:0000256" key="1">
    <source>
        <dbReference type="ARBA" id="ARBA00007118"/>
    </source>
</evidence>
<dbReference type="InterPro" id="IPR000415">
    <property type="entry name" value="Nitroreductase-like"/>
</dbReference>
<dbReference type="SUPFAM" id="SSF55469">
    <property type="entry name" value="FMN-dependent nitroreductase-like"/>
    <property type="match status" value="1"/>
</dbReference>
<protein>
    <submittedName>
        <fullName evidence="4">Nitroreductase family protein</fullName>
    </submittedName>
</protein>
<dbReference type="PANTHER" id="PTHR43673:SF10">
    <property type="entry name" value="NADH DEHYDROGENASE_NAD(P)H NITROREDUCTASE XCC3605-RELATED"/>
    <property type="match status" value="1"/>
</dbReference>